<name>A0A2G9YWC0_9BACT</name>
<evidence type="ECO:0000256" key="1">
    <source>
        <dbReference type="ARBA" id="ARBA00007465"/>
    </source>
</evidence>
<organism evidence="11 12">
    <name type="scientific">Candidatus Nealsonbacteria bacterium CG23_combo_of_CG06-09_8_20_14_all_38_19</name>
    <dbReference type="NCBI Taxonomy" id="1974721"/>
    <lineage>
        <taxon>Bacteria</taxon>
        <taxon>Candidatus Nealsoniibacteriota</taxon>
    </lineage>
</organism>
<keyword evidence="2 7" id="KW-0699">rRNA-binding</keyword>
<comment type="caution">
    <text evidence="11">The sequence shown here is derived from an EMBL/GenBank/DDBJ whole genome shotgun (WGS) entry which is preliminary data.</text>
</comment>
<evidence type="ECO:0000256" key="6">
    <source>
        <dbReference type="ARBA" id="ARBA00035254"/>
    </source>
</evidence>
<gene>
    <name evidence="11" type="ORF">COX36_02785</name>
</gene>
<dbReference type="GO" id="GO:0006412">
    <property type="term" value="P:translation"/>
    <property type="evidence" value="ECO:0007669"/>
    <property type="project" value="InterPro"/>
</dbReference>
<evidence type="ECO:0000256" key="4">
    <source>
        <dbReference type="ARBA" id="ARBA00022980"/>
    </source>
</evidence>
<dbReference type="Pfam" id="PF01479">
    <property type="entry name" value="S4"/>
    <property type="match status" value="1"/>
</dbReference>
<dbReference type="InterPro" id="IPR005709">
    <property type="entry name" value="Ribosomal_uS4_bac-type"/>
</dbReference>
<dbReference type="SUPFAM" id="SSF55174">
    <property type="entry name" value="Alpha-L RNA-binding motif"/>
    <property type="match status" value="1"/>
</dbReference>
<dbReference type="NCBIfam" id="TIGR01017">
    <property type="entry name" value="rpsD_bact"/>
    <property type="match status" value="1"/>
</dbReference>
<evidence type="ECO:0000313" key="12">
    <source>
        <dbReference type="Proteomes" id="UP000230273"/>
    </source>
</evidence>
<reference evidence="11 12" key="1">
    <citation type="submission" date="2017-09" db="EMBL/GenBank/DDBJ databases">
        <title>Depth-based differentiation of microbial function through sediment-hosted aquifers and enrichment of novel symbionts in the deep terrestrial subsurface.</title>
        <authorList>
            <person name="Probst A.J."/>
            <person name="Ladd B."/>
            <person name="Jarett J.K."/>
            <person name="Geller-Mcgrath D.E."/>
            <person name="Sieber C.M."/>
            <person name="Emerson J.B."/>
            <person name="Anantharaman K."/>
            <person name="Thomas B.C."/>
            <person name="Malmstrom R."/>
            <person name="Stieglmeier M."/>
            <person name="Klingl A."/>
            <person name="Woyke T."/>
            <person name="Ryan C.M."/>
            <person name="Banfield J.F."/>
        </authorList>
    </citation>
    <scope>NUCLEOTIDE SEQUENCE [LARGE SCALE GENOMIC DNA]</scope>
    <source>
        <strain evidence="11">CG23_combo_of_CG06-09_8_20_14_all_38_19</strain>
    </source>
</reference>
<evidence type="ECO:0000259" key="9">
    <source>
        <dbReference type="SMART" id="SM00363"/>
    </source>
</evidence>
<dbReference type="InterPro" id="IPR022801">
    <property type="entry name" value="Ribosomal_uS4"/>
</dbReference>
<dbReference type="Gene3D" id="1.10.1050.10">
    <property type="entry name" value="Ribosomal Protein S4 Delta 41, Chain A, domain 1"/>
    <property type="match status" value="1"/>
</dbReference>
<dbReference type="SMART" id="SM00363">
    <property type="entry name" value="S4"/>
    <property type="match status" value="1"/>
</dbReference>
<dbReference type="GO" id="GO:0003735">
    <property type="term" value="F:structural constituent of ribosome"/>
    <property type="evidence" value="ECO:0007669"/>
    <property type="project" value="InterPro"/>
</dbReference>
<evidence type="ECO:0000256" key="8">
    <source>
        <dbReference type="RuleBase" id="RU003699"/>
    </source>
</evidence>
<evidence type="ECO:0000256" key="5">
    <source>
        <dbReference type="ARBA" id="ARBA00023274"/>
    </source>
</evidence>
<accession>A0A2G9YWC0</accession>
<dbReference type="InterPro" id="IPR001912">
    <property type="entry name" value="Ribosomal_uS4_N"/>
</dbReference>
<dbReference type="PROSITE" id="PS00632">
    <property type="entry name" value="RIBOSOMAL_S4"/>
    <property type="match status" value="1"/>
</dbReference>
<dbReference type="SMART" id="SM01390">
    <property type="entry name" value="Ribosomal_S4"/>
    <property type="match status" value="1"/>
</dbReference>
<dbReference type="Proteomes" id="UP000230273">
    <property type="component" value="Unassembled WGS sequence"/>
</dbReference>
<evidence type="ECO:0000313" key="11">
    <source>
        <dbReference type="EMBL" id="PIP23556.1"/>
    </source>
</evidence>
<dbReference type="GO" id="GO:0015935">
    <property type="term" value="C:small ribosomal subunit"/>
    <property type="evidence" value="ECO:0007669"/>
    <property type="project" value="InterPro"/>
</dbReference>
<feature type="non-terminal residue" evidence="11">
    <location>
        <position position="204"/>
    </location>
</feature>
<evidence type="ECO:0000256" key="7">
    <source>
        <dbReference type="PROSITE-ProRule" id="PRU00182"/>
    </source>
</evidence>
<comment type="similarity">
    <text evidence="1 8">Belongs to the universal ribosomal protein uS4 family.</text>
</comment>
<dbReference type="InterPro" id="IPR036986">
    <property type="entry name" value="S4_RNA-bd_sf"/>
</dbReference>
<keyword evidence="5 8" id="KW-0687">Ribonucleoprotein</keyword>
<dbReference type="FunFam" id="3.10.290.10:FF:000001">
    <property type="entry name" value="30S ribosomal protein S4"/>
    <property type="match status" value="1"/>
</dbReference>
<sequence length="204" mass="23754">MITSKCKICRRLGVKLFLKGERCLSPKCEITKKPYPPGMRGKRRKAPLSEYGKELREKQKLKNWYNLREAQFKKYVKEILRKRSRVEDAGSLLIKKLEMRLDNVVFRLGFASSRIQARQFVLHGHFLVNDKIVKIPSHEVKKDDKINIKPNSAKKTAFKNFSTLLKKHQPPSWLELNKEKLEGKVIDSPKLEEVVPPAEISSIF</sequence>
<dbReference type="CDD" id="cd00165">
    <property type="entry name" value="S4"/>
    <property type="match status" value="1"/>
</dbReference>
<keyword evidence="4 8" id="KW-0689">Ribosomal protein</keyword>
<dbReference type="EMBL" id="PCRP01000044">
    <property type="protein sequence ID" value="PIP23556.1"/>
    <property type="molecule type" value="Genomic_DNA"/>
</dbReference>
<evidence type="ECO:0000256" key="3">
    <source>
        <dbReference type="ARBA" id="ARBA00022884"/>
    </source>
</evidence>
<feature type="domain" description="RNA-binding S4" evidence="9">
    <location>
        <begin position="99"/>
        <end position="163"/>
    </location>
</feature>
<dbReference type="Pfam" id="PF00163">
    <property type="entry name" value="Ribosomal_S4"/>
    <property type="match status" value="1"/>
</dbReference>
<dbReference type="PROSITE" id="PS50889">
    <property type="entry name" value="S4"/>
    <property type="match status" value="1"/>
</dbReference>
<dbReference type="HAMAP" id="MF_01306_B">
    <property type="entry name" value="Ribosomal_uS4_B"/>
    <property type="match status" value="1"/>
</dbReference>
<dbReference type="GO" id="GO:0019843">
    <property type="term" value="F:rRNA binding"/>
    <property type="evidence" value="ECO:0007669"/>
    <property type="project" value="UniProtKB-KW"/>
</dbReference>
<proteinExistence type="inferred from homology"/>
<dbReference type="PANTHER" id="PTHR11831">
    <property type="entry name" value="30S 40S RIBOSOMAL PROTEIN"/>
    <property type="match status" value="1"/>
</dbReference>
<feature type="domain" description="Small ribosomal subunit protein uS4 N-terminal" evidence="10">
    <location>
        <begin position="1"/>
        <end position="98"/>
    </location>
</feature>
<dbReference type="AlphaFoldDB" id="A0A2G9YWC0"/>
<keyword evidence="3 7" id="KW-0694">RNA-binding</keyword>
<dbReference type="NCBIfam" id="NF003717">
    <property type="entry name" value="PRK05327.1"/>
    <property type="match status" value="1"/>
</dbReference>
<dbReference type="GO" id="GO:0042274">
    <property type="term" value="P:ribosomal small subunit biogenesis"/>
    <property type="evidence" value="ECO:0007669"/>
    <property type="project" value="TreeGrafter"/>
</dbReference>
<evidence type="ECO:0000256" key="2">
    <source>
        <dbReference type="ARBA" id="ARBA00022730"/>
    </source>
</evidence>
<evidence type="ECO:0000259" key="10">
    <source>
        <dbReference type="SMART" id="SM01390"/>
    </source>
</evidence>
<dbReference type="InterPro" id="IPR018079">
    <property type="entry name" value="Ribosomal_uS4_CS"/>
</dbReference>
<protein>
    <recommendedName>
        <fullName evidence="6">Small ribosomal subunit protein uS4</fullName>
    </recommendedName>
</protein>
<dbReference type="InterPro" id="IPR002942">
    <property type="entry name" value="S4_RNA-bd"/>
</dbReference>
<dbReference type="PANTHER" id="PTHR11831:SF4">
    <property type="entry name" value="SMALL RIBOSOMAL SUBUNIT PROTEIN US4M"/>
    <property type="match status" value="1"/>
</dbReference>
<dbReference type="Gene3D" id="3.10.290.10">
    <property type="entry name" value="RNA-binding S4 domain"/>
    <property type="match status" value="1"/>
</dbReference>